<name>A0AAW7XIF4_9GAMM</name>
<accession>A0AAW7XIF4</accession>
<organism evidence="5 6">
    <name type="scientific">Neptunomonas phycophila</name>
    <dbReference type="NCBI Taxonomy" id="1572645"/>
    <lineage>
        <taxon>Bacteria</taxon>
        <taxon>Pseudomonadati</taxon>
        <taxon>Pseudomonadota</taxon>
        <taxon>Gammaproteobacteria</taxon>
        <taxon>Oceanospirillales</taxon>
        <taxon>Oceanospirillaceae</taxon>
        <taxon>Neptunomonas</taxon>
    </lineage>
</organism>
<dbReference type="InterPro" id="IPR027417">
    <property type="entry name" value="P-loop_NTPase"/>
</dbReference>
<dbReference type="InterPro" id="IPR003593">
    <property type="entry name" value="AAA+_ATPase"/>
</dbReference>
<dbReference type="GO" id="GO:0016887">
    <property type="term" value="F:ATP hydrolysis activity"/>
    <property type="evidence" value="ECO:0007669"/>
    <property type="project" value="InterPro"/>
</dbReference>
<dbReference type="PANTHER" id="PTHR42734:SF7">
    <property type="entry name" value="ATP-BINDING COMPONENT OF ABC TRANSPORTER-RELATED"/>
    <property type="match status" value="1"/>
</dbReference>
<sequence>MNVQAKPVSLRGPHIDFKEVSLRYGQSHILDDINLNVSPGQIFSVVGPNGGGKSSLLRCLLGQAPHTGEISLLWPNQPGTVGYVPQALEFDRSLPMTVMDFMRALSSKRPTFLPLKAQDKTRITNALEQVGLSQKANRRMGDLSGGERQRVLMAQSLIPSPDLLILDEPMAALDEAGVQVFQHLIQSLKEEGVTIVWVEHDLAAVRRLADSVVGICQQLLFRGDPRVELTPEKAMRMLTHPFFAANP</sequence>
<reference evidence="5" key="1">
    <citation type="submission" date="2023-07" db="EMBL/GenBank/DDBJ databases">
        <title>Genome content predicts the carbon catabolic preferences of heterotrophic bacteria.</title>
        <authorList>
            <person name="Gralka M."/>
        </authorList>
    </citation>
    <scope>NUCLEOTIDE SEQUENCE</scope>
    <source>
        <strain evidence="5">I2M16</strain>
    </source>
</reference>
<dbReference type="PANTHER" id="PTHR42734">
    <property type="entry name" value="METAL TRANSPORT SYSTEM ATP-BINDING PROTEIN TM_0124-RELATED"/>
    <property type="match status" value="1"/>
</dbReference>
<dbReference type="InterPro" id="IPR003439">
    <property type="entry name" value="ABC_transporter-like_ATP-bd"/>
</dbReference>
<gene>
    <name evidence="5" type="ORF">Q4490_06285</name>
</gene>
<keyword evidence="1" id="KW-0813">Transport</keyword>
<dbReference type="PROSITE" id="PS50893">
    <property type="entry name" value="ABC_TRANSPORTER_2"/>
    <property type="match status" value="1"/>
</dbReference>
<dbReference type="SUPFAM" id="SSF52540">
    <property type="entry name" value="P-loop containing nucleoside triphosphate hydrolases"/>
    <property type="match status" value="1"/>
</dbReference>
<keyword evidence="3 5" id="KW-0067">ATP-binding</keyword>
<evidence type="ECO:0000313" key="5">
    <source>
        <dbReference type="EMBL" id="MDO6453168.1"/>
    </source>
</evidence>
<dbReference type="EMBL" id="JAUOPG010000003">
    <property type="protein sequence ID" value="MDO6453168.1"/>
    <property type="molecule type" value="Genomic_DNA"/>
</dbReference>
<dbReference type="RefSeq" id="WP_303549321.1">
    <property type="nucleotide sequence ID" value="NZ_JAUOPG010000003.1"/>
</dbReference>
<feature type="domain" description="ABC transporter" evidence="4">
    <location>
        <begin position="15"/>
        <end position="242"/>
    </location>
</feature>
<dbReference type="Gene3D" id="3.40.50.300">
    <property type="entry name" value="P-loop containing nucleotide triphosphate hydrolases"/>
    <property type="match status" value="1"/>
</dbReference>
<keyword evidence="2" id="KW-0547">Nucleotide-binding</keyword>
<evidence type="ECO:0000256" key="3">
    <source>
        <dbReference type="ARBA" id="ARBA00022840"/>
    </source>
</evidence>
<protein>
    <submittedName>
        <fullName evidence="5">Metal ABC transporter ATP-binding protein</fullName>
    </submittedName>
</protein>
<dbReference type="Pfam" id="PF00005">
    <property type="entry name" value="ABC_tran"/>
    <property type="match status" value="1"/>
</dbReference>
<dbReference type="PROSITE" id="PS00211">
    <property type="entry name" value="ABC_TRANSPORTER_1"/>
    <property type="match status" value="1"/>
</dbReference>
<evidence type="ECO:0000256" key="1">
    <source>
        <dbReference type="ARBA" id="ARBA00022448"/>
    </source>
</evidence>
<dbReference type="AlphaFoldDB" id="A0AAW7XIF4"/>
<evidence type="ECO:0000259" key="4">
    <source>
        <dbReference type="PROSITE" id="PS50893"/>
    </source>
</evidence>
<dbReference type="InterPro" id="IPR050153">
    <property type="entry name" value="Metal_Ion_Import_ABC"/>
</dbReference>
<comment type="caution">
    <text evidence="5">The sequence shown here is derived from an EMBL/GenBank/DDBJ whole genome shotgun (WGS) entry which is preliminary data.</text>
</comment>
<dbReference type="GO" id="GO:0005524">
    <property type="term" value="F:ATP binding"/>
    <property type="evidence" value="ECO:0007669"/>
    <property type="project" value="UniProtKB-KW"/>
</dbReference>
<dbReference type="Proteomes" id="UP001169862">
    <property type="component" value="Unassembled WGS sequence"/>
</dbReference>
<proteinExistence type="predicted"/>
<evidence type="ECO:0000256" key="2">
    <source>
        <dbReference type="ARBA" id="ARBA00022741"/>
    </source>
</evidence>
<dbReference type="InterPro" id="IPR017871">
    <property type="entry name" value="ABC_transporter-like_CS"/>
</dbReference>
<dbReference type="SMART" id="SM00382">
    <property type="entry name" value="AAA"/>
    <property type="match status" value="1"/>
</dbReference>
<evidence type="ECO:0000313" key="6">
    <source>
        <dbReference type="Proteomes" id="UP001169862"/>
    </source>
</evidence>